<dbReference type="SUPFAM" id="SSF52283">
    <property type="entry name" value="Formate/glycerate dehydrogenase catalytic domain-like"/>
    <property type="match status" value="1"/>
</dbReference>
<dbReference type="InterPro" id="IPR045865">
    <property type="entry name" value="ACT-like_dom_sf"/>
</dbReference>
<reference evidence="11 12" key="1">
    <citation type="submission" date="2017-08" db="EMBL/GenBank/DDBJ databases">
        <title>Infants hospitalized years apart are colonized by the same room-sourced microbial strains.</title>
        <authorList>
            <person name="Brooks B."/>
            <person name="Olm M.R."/>
            <person name="Firek B.A."/>
            <person name="Baker R."/>
            <person name="Thomas B.C."/>
            <person name="Morowitz M.J."/>
            <person name="Banfield J.F."/>
        </authorList>
    </citation>
    <scope>NUCLEOTIDE SEQUENCE [LARGE SCALE GENOMIC DNA]</scope>
    <source>
        <strain evidence="11">S2_006_000_R2_64</strain>
    </source>
</reference>
<dbReference type="InterPro" id="IPR006236">
    <property type="entry name" value="PGDH"/>
</dbReference>
<dbReference type="GO" id="GO:0006564">
    <property type="term" value="P:L-serine biosynthetic process"/>
    <property type="evidence" value="ECO:0007669"/>
    <property type="project" value="UniProtKB-UniRule"/>
</dbReference>
<dbReference type="Gene3D" id="3.30.70.260">
    <property type="match status" value="1"/>
</dbReference>
<keyword evidence="5 9" id="KW-0560">Oxidoreductase</keyword>
<dbReference type="AlphaFoldDB" id="A0A2W5HGH2"/>
<evidence type="ECO:0000259" key="10">
    <source>
        <dbReference type="PROSITE" id="PS51671"/>
    </source>
</evidence>
<evidence type="ECO:0000256" key="1">
    <source>
        <dbReference type="ARBA" id="ARBA00003800"/>
    </source>
</evidence>
<dbReference type="InterPro" id="IPR006140">
    <property type="entry name" value="D-isomer_DH_NAD-bd"/>
</dbReference>
<dbReference type="EC" id="1.1.1.95" evidence="9"/>
<evidence type="ECO:0000256" key="6">
    <source>
        <dbReference type="ARBA" id="ARBA00023027"/>
    </source>
</evidence>
<keyword evidence="6 9" id="KW-0520">NAD</keyword>
<evidence type="ECO:0000256" key="3">
    <source>
        <dbReference type="ARBA" id="ARBA00005854"/>
    </source>
</evidence>
<comment type="similarity">
    <text evidence="3 9">Belongs to the D-isomer specific 2-hydroxyacid dehydrogenase family.</text>
</comment>
<protein>
    <recommendedName>
        <fullName evidence="4 9">D-3-phosphoglycerate dehydrogenase</fullName>
        <ecNumber evidence="9">1.1.1.95</ecNumber>
    </recommendedName>
</protein>
<comment type="pathway">
    <text evidence="2 9">Amino-acid biosynthesis; L-serine biosynthesis; L-serine from 3-phospho-D-glycerate: step 1/3.</text>
</comment>
<dbReference type="InterPro" id="IPR045626">
    <property type="entry name" value="PGDH_ASB_dom"/>
</dbReference>
<evidence type="ECO:0000256" key="9">
    <source>
        <dbReference type="RuleBase" id="RU363003"/>
    </source>
</evidence>
<dbReference type="PROSITE" id="PS00670">
    <property type="entry name" value="D_2_HYDROXYACID_DH_2"/>
    <property type="match status" value="1"/>
</dbReference>
<evidence type="ECO:0000256" key="7">
    <source>
        <dbReference type="ARBA" id="ARBA00048126"/>
    </source>
</evidence>
<dbReference type="InterPro" id="IPR036291">
    <property type="entry name" value="NAD(P)-bd_dom_sf"/>
</dbReference>
<dbReference type="FunFam" id="3.40.50.720:FF:000021">
    <property type="entry name" value="D-3-phosphoglycerate dehydrogenase"/>
    <property type="match status" value="1"/>
</dbReference>
<dbReference type="Proteomes" id="UP000249739">
    <property type="component" value="Unassembled WGS sequence"/>
</dbReference>
<dbReference type="NCBIfam" id="TIGR01327">
    <property type="entry name" value="PGDH"/>
    <property type="match status" value="1"/>
</dbReference>
<evidence type="ECO:0000313" key="12">
    <source>
        <dbReference type="Proteomes" id="UP000249739"/>
    </source>
</evidence>
<dbReference type="InterPro" id="IPR002912">
    <property type="entry name" value="ACT_dom"/>
</dbReference>
<dbReference type="PROSITE" id="PS51671">
    <property type="entry name" value="ACT"/>
    <property type="match status" value="1"/>
</dbReference>
<comment type="function">
    <text evidence="1">Catalyzes the reversible oxidation of 3-phospho-D-glycerate to 3-phosphonooxypyruvate, the first step of the phosphorylated L-serine biosynthesis pathway. Also catalyzes the reversible oxidation of 2-hydroxyglutarate to 2-oxoglutarate.</text>
</comment>
<dbReference type="UniPathway" id="UPA00135">
    <property type="reaction ID" value="UER00196"/>
</dbReference>
<dbReference type="Gene3D" id="3.30.1330.90">
    <property type="entry name" value="D-3-phosphoglycerate dehydrogenase, domain 3"/>
    <property type="match status" value="1"/>
</dbReference>
<dbReference type="SUPFAM" id="SSF143548">
    <property type="entry name" value="Serine metabolism enzymes domain"/>
    <property type="match status" value="1"/>
</dbReference>
<evidence type="ECO:0000256" key="2">
    <source>
        <dbReference type="ARBA" id="ARBA00005216"/>
    </source>
</evidence>
<dbReference type="Pfam" id="PF00389">
    <property type="entry name" value="2-Hacid_dh"/>
    <property type="match status" value="1"/>
</dbReference>
<evidence type="ECO:0000313" key="11">
    <source>
        <dbReference type="EMBL" id="PZP57286.1"/>
    </source>
</evidence>
<dbReference type="Gene3D" id="3.40.50.720">
    <property type="entry name" value="NAD(P)-binding Rossmann-like Domain"/>
    <property type="match status" value="2"/>
</dbReference>
<dbReference type="CDD" id="cd04902">
    <property type="entry name" value="ACT_3PGDH-xct"/>
    <property type="match status" value="1"/>
</dbReference>
<dbReference type="SUPFAM" id="SSF51735">
    <property type="entry name" value="NAD(P)-binding Rossmann-fold domains"/>
    <property type="match status" value="1"/>
</dbReference>
<dbReference type="InterPro" id="IPR029753">
    <property type="entry name" value="D-isomer_DH_CS"/>
</dbReference>
<keyword evidence="9" id="KW-0718">Serine biosynthesis</keyword>
<keyword evidence="9" id="KW-0028">Amino-acid biosynthesis</keyword>
<dbReference type="InterPro" id="IPR006139">
    <property type="entry name" value="D-isomer_2_OHA_DH_cat_dom"/>
</dbReference>
<dbReference type="GO" id="GO:0004617">
    <property type="term" value="F:phosphoglycerate dehydrogenase activity"/>
    <property type="evidence" value="ECO:0007669"/>
    <property type="project" value="UniProtKB-UniRule"/>
</dbReference>
<sequence length="525" mass="56095">MPKVLIADKMDKLAEDIFRARGIDYDIKTGLSPEEIKKIVNDYDGIAARSSAKINADVISGITRVKVIGRAGIGVDTIDVPAATAAGIVVMNTPFGNSITTAEHAISMMMALARQIPQANESTHAGKWEKSKFMGVELFNKTLGVIGAGNIGSIVIRRAIGLEMKVIAYDPFLSAEKAAELGVEKVELDQLLERSDFITIHVPKTDKTNKMIDKAALAKMKKGVRIINCARGGLIVEADLKEALDSGHVAGAALDVFETEPATENILFGHPNVICTPHLGASTSEAQVNVAIQVAEQMSDFLLTGAVANAVNMPSISAEDAPKLKPYMALATELGSFAGQITETAFKKVEIEYIGAAVKLNTKPLTACVLAALLSAISDSVNMVNAPEIAKSKGIVVSETKTDSDPQWPTGIRLKVETEGRTKELTGTLFAGKEPRIVNIEGVPIEADITEHMLFIRNEDKPGMIGGLGTILAENGHNIADFRLGRVEAGKTAVALVALDRELPDDVFAKVEALPQINQVKRLKF</sequence>
<dbReference type="InterPro" id="IPR029009">
    <property type="entry name" value="ASB_dom_sf"/>
</dbReference>
<dbReference type="Pfam" id="PF01842">
    <property type="entry name" value="ACT"/>
    <property type="match status" value="1"/>
</dbReference>
<evidence type="ECO:0000256" key="4">
    <source>
        <dbReference type="ARBA" id="ARBA00021582"/>
    </source>
</evidence>
<feature type="domain" description="ACT" evidence="10">
    <location>
        <begin position="453"/>
        <end position="525"/>
    </location>
</feature>
<dbReference type="Pfam" id="PF02826">
    <property type="entry name" value="2-Hacid_dh_C"/>
    <property type="match status" value="1"/>
</dbReference>
<evidence type="ECO:0000256" key="5">
    <source>
        <dbReference type="ARBA" id="ARBA00023002"/>
    </source>
</evidence>
<dbReference type="GO" id="GO:0051287">
    <property type="term" value="F:NAD binding"/>
    <property type="evidence" value="ECO:0007669"/>
    <property type="project" value="UniProtKB-UniRule"/>
</dbReference>
<dbReference type="Pfam" id="PF19304">
    <property type="entry name" value="PGDH_inter"/>
    <property type="match status" value="1"/>
</dbReference>
<comment type="caution">
    <text evidence="11">The sequence shown here is derived from an EMBL/GenBank/DDBJ whole genome shotgun (WGS) entry which is preliminary data.</text>
</comment>
<dbReference type="PROSITE" id="PS00671">
    <property type="entry name" value="D_2_HYDROXYACID_DH_3"/>
    <property type="match status" value="1"/>
</dbReference>
<accession>A0A2W5HGH2</accession>
<dbReference type="EMBL" id="QFOT01000004">
    <property type="protein sequence ID" value="PZP57286.1"/>
    <property type="molecule type" value="Genomic_DNA"/>
</dbReference>
<dbReference type="CDD" id="cd12173">
    <property type="entry name" value="PGDH_4"/>
    <property type="match status" value="1"/>
</dbReference>
<gene>
    <name evidence="11" type="ORF">DI586_00995</name>
</gene>
<organism evidence="11 12">
    <name type="scientific">Micavibrio aeruginosavorus</name>
    <dbReference type="NCBI Taxonomy" id="349221"/>
    <lineage>
        <taxon>Bacteria</taxon>
        <taxon>Pseudomonadati</taxon>
        <taxon>Bdellovibrionota</taxon>
        <taxon>Bdellovibrionia</taxon>
        <taxon>Bdellovibrionales</taxon>
        <taxon>Pseudobdellovibrionaceae</taxon>
        <taxon>Micavibrio</taxon>
    </lineage>
</organism>
<evidence type="ECO:0000256" key="8">
    <source>
        <dbReference type="ARBA" id="ARBA00048731"/>
    </source>
</evidence>
<dbReference type="PANTHER" id="PTHR42938:SF47">
    <property type="entry name" value="HYDROXYPYRUVATE REDUCTASE"/>
    <property type="match status" value="1"/>
</dbReference>
<dbReference type="PROSITE" id="PS00065">
    <property type="entry name" value="D_2_HYDROXYACID_DH_1"/>
    <property type="match status" value="1"/>
</dbReference>
<comment type="catalytic activity">
    <reaction evidence="7">
        <text>(R)-2-hydroxyglutarate + NAD(+) = 2-oxoglutarate + NADH + H(+)</text>
        <dbReference type="Rhea" id="RHEA:49612"/>
        <dbReference type="ChEBI" id="CHEBI:15378"/>
        <dbReference type="ChEBI" id="CHEBI:15801"/>
        <dbReference type="ChEBI" id="CHEBI:16810"/>
        <dbReference type="ChEBI" id="CHEBI:57540"/>
        <dbReference type="ChEBI" id="CHEBI:57945"/>
        <dbReference type="EC" id="1.1.1.399"/>
    </reaction>
</comment>
<dbReference type="InterPro" id="IPR029752">
    <property type="entry name" value="D-isomer_DH_CS1"/>
</dbReference>
<dbReference type="PANTHER" id="PTHR42938">
    <property type="entry name" value="FORMATE DEHYDROGENASE 1"/>
    <property type="match status" value="1"/>
</dbReference>
<proteinExistence type="inferred from homology"/>
<name>A0A2W5HGH2_9BACT</name>
<comment type="catalytic activity">
    <reaction evidence="8 9">
        <text>(2R)-3-phosphoglycerate + NAD(+) = 3-phosphooxypyruvate + NADH + H(+)</text>
        <dbReference type="Rhea" id="RHEA:12641"/>
        <dbReference type="ChEBI" id="CHEBI:15378"/>
        <dbReference type="ChEBI" id="CHEBI:18110"/>
        <dbReference type="ChEBI" id="CHEBI:57540"/>
        <dbReference type="ChEBI" id="CHEBI:57945"/>
        <dbReference type="ChEBI" id="CHEBI:58272"/>
        <dbReference type="EC" id="1.1.1.95"/>
    </reaction>
</comment>
<dbReference type="SUPFAM" id="SSF55021">
    <property type="entry name" value="ACT-like"/>
    <property type="match status" value="1"/>
</dbReference>